<dbReference type="EMBL" id="JAEHFY010000001">
    <property type="protein sequence ID" value="MBK0381455.1"/>
    <property type="molecule type" value="Genomic_DNA"/>
</dbReference>
<reference evidence="1 2" key="1">
    <citation type="submission" date="2020-12" db="EMBL/GenBank/DDBJ databases">
        <title>Bacterial novel species Pedobacter sp. SD-b isolated from soil.</title>
        <authorList>
            <person name="Jung H.-Y."/>
        </authorList>
    </citation>
    <scope>NUCLEOTIDE SEQUENCE [LARGE SCALE GENOMIC DNA]</scope>
    <source>
        <strain evidence="1 2">SD-b</strain>
    </source>
</reference>
<dbReference type="PANTHER" id="PTHR30605:SF0">
    <property type="entry name" value="ANHYDRO-N-ACETYLMURAMIC ACID KINASE"/>
    <property type="match status" value="1"/>
</dbReference>
<name>A0ABS1BF25_9SPHI</name>
<evidence type="ECO:0000313" key="1">
    <source>
        <dbReference type="EMBL" id="MBK0381455.1"/>
    </source>
</evidence>
<protein>
    <submittedName>
        <fullName evidence="1">Anhydro-N-acetylmuramic acid kinase</fullName>
    </submittedName>
</protein>
<gene>
    <name evidence="1" type="ORF">I5M32_00660</name>
</gene>
<dbReference type="RefSeq" id="WP_200583872.1">
    <property type="nucleotide sequence ID" value="NZ_JAEHFY010000001.1"/>
</dbReference>
<evidence type="ECO:0000313" key="2">
    <source>
        <dbReference type="Proteomes" id="UP000660024"/>
    </source>
</evidence>
<dbReference type="Gene3D" id="3.30.420.40">
    <property type="match status" value="2"/>
</dbReference>
<dbReference type="Pfam" id="PF03702">
    <property type="entry name" value="AnmK"/>
    <property type="match status" value="1"/>
</dbReference>
<dbReference type="PANTHER" id="PTHR30605">
    <property type="entry name" value="ANHYDRO-N-ACETYLMURAMIC ACID KINASE"/>
    <property type="match status" value="1"/>
</dbReference>
<organism evidence="1 2">
    <name type="scientific">Pedobacter segetis</name>
    <dbReference type="NCBI Taxonomy" id="2793069"/>
    <lineage>
        <taxon>Bacteria</taxon>
        <taxon>Pseudomonadati</taxon>
        <taxon>Bacteroidota</taxon>
        <taxon>Sphingobacteriia</taxon>
        <taxon>Sphingobacteriales</taxon>
        <taxon>Sphingobacteriaceae</taxon>
        <taxon>Pedobacter</taxon>
    </lineage>
</organism>
<keyword evidence="1" id="KW-0808">Transferase</keyword>
<dbReference type="GO" id="GO:0016301">
    <property type="term" value="F:kinase activity"/>
    <property type="evidence" value="ECO:0007669"/>
    <property type="project" value="UniProtKB-KW"/>
</dbReference>
<accession>A0ABS1BF25</accession>
<dbReference type="Proteomes" id="UP000660024">
    <property type="component" value="Unassembled WGS sequence"/>
</dbReference>
<dbReference type="InterPro" id="IPR005338">
    <property type="entry name" value="Anhydro_N_Ac-Mur_kinase"/>
</dbReference>
<sequence length="395" mass="42949">MNNWLLKLNLIAKKEPRLIIGLMSGTSLDGLDIALCEISGSGLTTKATVKAFETIPYDKAFKNQIQKIAFKKTVDLKHLCLLHKKIGALHGQMVKAFLNKINLASADVDLIASHGQTIYHAPVRSRSKDETGNATLQIGDADQLAVNAGIIAFSDFRQKNIAQGLEGAPLAIYGDFLLFKNSKENRVLLNIGGIANFTYLPVNGKFEDIISTDVGPGNTLMDQFINSINPSLFYDENAKIAALGKINHTLLNALLNHPFFDLDYPKTTGPELFNLDYLTAALKKTAVKEISNEGIMATLNRFSAVCIEKAIKKLVPSLDNTPVYLSGGGVHNPLLKSNLKLLIPEVQFKNIADLGINPDAKEALLFAILANETLTGNYRVFGGQTLSMGKISLPS</sequence>
<keyword evidence="2" id="KW-1185">Reference proteome</keyword>
<proteinExistence type="predicted"/>
<dbReference type="SUPFAM" id="SSF53067">
    <property type="entry name" value="Actin-like ATPase domain"/>
    <property type="match status" value="1"/>
</dbReference>
<dbReference type="InterPro" id="IPR043129">
    <property type="entry name" value="ATPase_NBD"/>
</dbReference>
<comment type="caution">
    <text evidence="1">The sequence shown here is derived from an EMBL/GenBank/DDBJ whole genome shotgun (WGS) entry which is preliminary data.</text>
</comment>
<keyword evidence="1" id="KW-0418">Kinase</keyword>